<dbReference type="EMBL" id="PJRP01000001">
    <property type="protein sequence ID" value="PLQ02397.1"/>
    <property type="molecule type" value="Genomic_DNA"/>
</dbReference>
<protein>
    <recommendedName>
        <fullName evidence="2">Chlorhexidine efflux transporter domain-containing protein</fullName>
    </recommendedName>
</protein>
<comment type="caution">
    <text evidence="3">The sequence shown here is derived from an EMBL/GenBank/DDBJ whole genome shotgun (WGS) entry which is preliminary data.</text>
</comment>
<organism evidence="3 4">
    <name type="scientific">Cupriavidus pauculus</name>
    <dbReference type="NCBI Taxonomy" id="82633"/>
    <lineage>
        <taxon>Bacteria</taxon>
        <taxon>Pseudomonadati</taxon>
        <taxon>Pseudomonadota</taxon>
        <taxon>Betaproteobacteria</taxon>
        <taxon>Burkholderiales</taxon>
        <taxon>Burkholderiaceae</taxon>
        <taxon>Cupriavidus</taxon>
    </lineage>
</organism>
<sequence length="157" mass="17349">MRTTADRIRHTVGFEVIGLIAFAPLASWVFGYDLHQMGIVGAVAALIAATWNYIYNILFDRAMLRFTGQLKKSAPIRVLHAILFEGGLLIVFLPSVAWYLKIGLVEAFVMDIAVAGYYMVYAFFYNWAYDVIFPIPNATPSARPAASTSASDCQSAN</sequence>
<dbReference type="OrthoDB" id="1631120at2"/>
<evidence type="ECO:0000256" key="1">
    <source>
        <dbReference type="SAM" id="Phobius"/>
    </source>
</evidence>
<name>A0A2N5CJM5_9BURK</name>
<reference evidence="3 4" key="1">
    <citation type="submission" date="2017-12" db="EMBL/GenBank/DDBJ databases">
        <title>Genome sequence of the active heterotrophic nitrifier-denitrifier, Cupriavidus pauculus UM1.</title>
        <authorList>
            <person name="Putonti C."/>
            <person name="Castignetti D."/>
        </authorList>
    </citation>
    <scope>NUCLEOTIDE SEQUENCE [LARGE SCALE GENOMIC DNA]</scope>
    <source>
        <strain evidence="3 4">UM1</strain>
    </source>
</reference>
<evidence type="ECO:0000259" key="2">
    <source>
        <dbReference type="Pfam" id="PF05232"/>
    </source>
</evidence>
<dbReference type="InterPro" id="IPR058208">
    <property type="entry name" value="PACE"/>
</dbReference>
<dbReference type="NCBIfam" id="NF033664">
    <property type="entry name" value="PACE_transport"/>
    <property type="match status" value="1"/>
</dbReference>
<dbReference type="Pfam" id="PF05232">
    <property type="entry name" value="BTP"/>
    <property type="match status" value="2"/>
</dbReference>
<feature type="domain" description="Chlorhexidine efflux transporter" evidence="2">
    <location>
        <begin position="2"/>
        <end position="65"/>
    </location>
</feature>
<keyword evidence="1" id="KW-1133">Transmembrane helix</keyword>
<feature type="transmembrane region" description="Helical" evidence="1">
    <location>
        <begin position="12"/>
        <end position="31"/>
    </location>
</feature>
<dbReference type="RefSeq" id="WP_101680171.1">
    <property type="nucleotide sequence ID" value="NZ_PJRP01000001.1"/>
</dbReference>
<gene>
    <name evidence="3" type="ORF">CYJ10_03660</name>
</gene>
<feature type="domain" description="Chlorhexidine efflux transporter" evidence="2">
    <location>
        <begin position="73"/>
        <end position="134"/>
    </location>
</feature>
<evidence type="ECO:0000313" key="3">
    <source>
        <dbReference type="EMBL" id="PLQ02397.1"/>
    </source>
</evidence>
<keyword evidence="1" id="KW-0472">Membrane</keyword>
<accession>A0A2N5CJM5</accession>
<dbReference type="InterPro" id="IPR007896">
    <property type="entry name" value="BTP_bacteria"/>
</dbReference>
<keyword evidence="1" id="KW-0812">Transmembrane</keyword>
<dbReference type="AlphaFoldDB" id="A0A2N5CJM5"/>
<feature type="transmembrane region" description="Helical" evidence="1">
    <location>
        <begin position="78"/>
        <end position="100"/>
    </location>
</feature>
<feature type="transmembrane region" description="Helical" evidence="1">
    <location>
        <begin position="37"/>
        <end position="58"/>
    </location>
</feature>
<proteinExistence type="predicted"/>
<evidence type="ECO:0000313" key="4">
    <source>
        <dbReference type="Proteomes" id="UP000234341"/>
    </source>
</evidence>
<dbReference type="Proteomes" id="UP000234341">
    <property type="component" value="Unassembled WGS sequence"/>
</dbReference>
<feature type="transmembrane region" description="Helical" evidence="1">
    <location>
        <begin position="112"/>
        <end position="133"/>
    </location>
</feature>
<dbReference type="STRING" id="82633.GCA_000974605_05066"/>